<evidence type="ECO:0000313" key="4">
    <source>
        <dbReference type="Proteomes" id="UP000766336"/>
    </source>
</evidence>
<protein>
    <submittedName>
        <fullName evidence="3">Siderophore-interacting protein</fullName>
    </submittedName>
</protein>
<evidence type="ECO:0000313" key="3">
    <source>
        <dbReference type="EMBL" id="MBS7811289.1"/>
    </source>
</evidence>
<evidence type="ECO:0000256" key="1">
    <source>
        <dbReference type="ARBA" id="ARBA00035644"/>
    </source>
</evidence>
<dbReference type="PANTHER" id="PTHR30157:SF0">
    <property type="entry name" value="NADPH-DEPENDENT FERRIC-CHELATE REDUCTASE"/>
    <property type="match status" value="1"/>
</dbReference>
<organism evidence="3 4">
    <name type="scientific">Roseococcus pinisoli</name>
    <dbReference type="NCBI Taxonomy" id="2835040"/>
    <lineage>
        <taxon>Bacteria</taxon>
        <taxon>Pseudomonadati</taxon>
        <taxon>Pseudomonadota</taxon>
        <taxon>Alphaproteobacteria</taxon>
        <taxon>Acetobacterales</taxon>
        <taxon>Roseomonadaceae</taxon>
        <taxon>Roseococcus</taxon>
    </lineage>
</organism>
<comment type="similarity">
    <text evidence="1">Belongs to the SIP oxidoreductase family.</text>
</comment>
<dbReference type="Pfam" id="PF08021">
    <property type="entry name" value="FAD_binding_9"/>
    <property type="match status" value="1"/>
</dbReference>
<dbReference type="RefSeq" id="WP_213669977.1">
    <property type="nucleotide sequence ID" value="NZ_JAHCDA010000002.1"/>
</dbReference>
<dbReference type="InterPro" id="IPR007037">
    <property type="entry name" value="SIP_rossman_dom"/>
</dbReference>
<dbReference type="InterPro" id="IPR039261">
    <property type="entry name" value="FNR_nucleotide-bd"/>
</dbReference>
<keyword evidence="4" id="KW-1185">Reference proteome</keyword>
<dbReference type="EMBL" id="JAHCDA010000002">
    <property type="protein sequence ID" value="MBS7811289.1"/>
    <property type="molecule type" value="Genomic_DNA"/>
</dbReference>
<dbReference type="InterPro" id="IPR017938">
    <property type="entry name" value="Riboflavin_synthase-like_b-brl"/>
</dbReference>
<feature type="domain" description="FAD-binding FR-type" evidence="2">
    <location>
        <begin position="17"/>
        <end position="120"/>
    </location>
</feature>
<gene>
    <name evidence="3" type="ORF">KHU32_10095</name>
</gene>
<dbReference type="PROSITE" id="PS51384">
    <property type="entry name" value="FAD_FR"/>
    <property type="match status" value="1"/>
</dbReference>
<dbReference type="SUPFAM" id="SSF63380">
    <property type="entry name" value="Riboflavin synthase domain-like"/>
    <property type="match status" value="1"/>
</dbReference>
<dbReference type="Pfam" id="PF04954">
    <property type="entry name" value="SIP"/>
    <property type="match status" value="1"/>
</dbReference>
<name>A0ABS5QC82_9PROT</name>
<reference evidence="3 4" key="1">
    <citation type="submission" date="2021-05" db="EMBL/GenBank/DDBJ databases">
        <title>Roseococcus sp. XZZS9, whole genome shotgun sequencing project.</title>
        <authorList>
            <person name="Zhao G."/>
            <person name="Shen L."/>
        </authorList>
    </citation>
    <scope>NUCLEOTIDE SEQUENCE [LARGE SCALE GENOMIC DNA]</scope>
    <source>
        <strain evidence="3 4">XZZS9</strain>
    </source>
</reference>
<dbReference type="CDD" id="cd06193">
    <property type="entry name" value="siderophore_interacting"/>
    <property type="match status" value="1"/>
</dbReference>
<dbReference type="PANTHER" id="PTHR30157">
    <property type="entry name" value="FERRIC REDUCTASE, NADPH-DEPENDENT"/>
    <property type="match status" value="1"/>
</dbReference>
<dbReference type="Gene3D" id="2.40.30.10">
    <property type="entry name" value="Translation factors"/>
    <property type="match status" value="1"/>
</dbReference>
<proteinExistence type="inferred from homology"/>
<dbReference type="InterPro" id="IPR013113">
    <property type="entry name" value="SIP_FAD-bd"/>
</dbReference>
<comment type="caution">
    <text evidence="3">The sequence shown here is derived from an EMBL/GenBank/DDBJ whole genome shotgun (WGS) entry which is preliminary data.</text>
</comment>
<dbReference type="InterPro" id="IPR017927">
    <property type="entry name" value="FAD-bd_FR_type"/>
</dbReference>
<accession>A0ABS5QC82</accession>
<dbReference type="InterPro" id="IPR039374">
    <property type="entry name" value="SIP_fam"/>
</dbReference>
<evidence type="ECO:0000259" key="2">
    <source>
        <dbReference type="PROSITE" id="PS51384"/>
    </source>
</evidence>
<sequence length="251" mass="27422">MEGTLPRHAITRLRQETRRRVLTLATIEQLTPHMLRLGFVSPELHDFASAAPDDHVKLFFPTAEGSCMRDYTPRRFDPAAGTLVLDFALHEAGPATRWAMKAKPGDALEIGGPRGSAVVADDFDWYLLIGDETALPAIGRRIEELRPGVPVTSFVLVPEAADAQHFSTAASWSGHWIARGASTEDGALLLAAIADFTLPPGDGFIWIAAEAQAARAVRHHVLETLGHPRAWVKTAGYWLRGVADAHERIED</sequence>
<dbReference type="Proteomes" id="UP000766336">
    <property type="component" value="Unassembled WGS sequence"/>
</dbReference>
<dbReference type="Gene3D" id="3.40.50.80">
    <property type="entry name" value="Nucleotide-binding domain of ferredoxin-NADP reductase (FNR) module"/>
    <property type="match status" value="1"/>
</dbReference>